<evidence type="ECO:0000256" key="10">
    <source>
        <dbReference type="PROSITE-ProRule" id="PRU00035"/>
    </source>
</evidence>
<dbReference type="InterPro" id="IPR019787">
    <property type="entry name" value="Znf_PHD-finger"/>
</dbReference>
<evidence type="ECO:0000256" key="8">
    <source>
        <dbReference type="ARBA" id="ARBA00023117"/>
    </source>
</evidence>
<comment type="subcellular location">
    <subcellularLocation>
        <location evidence="1">Nucleus</location>
    </subcellularLocation>
</comment>
<sequence>MGRGPSTPATPAPLPKVSFVKVQDDGSTKPAGVHDGQARSYGYNDFSDFTRPEHYIRHIEPLESELAVQVEYDMDEQDQEWLDAVNLERKKEQLNGVSYETFEIVMDRLEKEWFDLTKNIPKPDMALPSEDSTCAICDDSEGENSNAIVFCDGCNLAVHQDCYGVPYIPEGQWLCRKCTVSPENPVSCVLCPNEGGAFKQTIHGEWVHLLCAIWVPETRVANEVFMEPITGLDKVSKQRWKLKCSVCGIREGACIQCSKTSCFLAFHATCARKEKFLMPMKSTQGTEALALTCFCEKHLPKEQMDIRIAALEADGLDGNTRNARLSKSARAYAKTYKPGPPLVPNIIVERIMQYIAKVVVRKKPEFILMMCKYWSLKREARRGAPLLKRLHLEPWTASSGNKLQTDEEKVMKLEQLRRLRKDLVSVRQLAESSREREVRKRDRVEIIQDLLMSSIFPHEPELRMTFEKIVALDRSEYFKNPVSKVEVPDYFDIIKHPMCWNIIDSKLDRHEYWDLLALKDDVQLVLSNAILYNKPGTTFYKAAQRLQISSETHCAELEQKLTSLGVRQPAARGGCDMDAMNTSSDLRTSIGSLEPPLSILELLVSEDAIADDIELILKEAPLASLFNFELETLKPPPPPPPPPPPKPAKPKRERDRQAEKERRLAREAAVLKVLDVSPGFRAPRTRKGTAAAAAFEAEAHAEGQDKVQQAVDPAEQHSRKEAAKQRSKGWKRGPLILPGQSEVPPIVNEVDKRQSFKMFDAGWILPENQKRGGRTAISRPALPPPRKKMRTKDDAAEDGQADNSAMDVDLPVEQDSKMSSPLSEVRSETSVKPAQKDSPPIRNIIYASDGTIIVETLDTPTLRRQKSTYRRNERLRLAAEAEAAAVAGPSRLAASASGSSSLTDLEDEEDGEKRAKSRVHAPPPPPIDPAVVILAEGEMLEGGTLGSYPWWPAVVFELDDPGIPPNLLRGLKDVRKTGDGPLHPVRFFDKGSSWQWLQPHQLLLMFENKALDSELLASTSKKQRWRSSTLRESCRAAFRRAEAERQLDGEPDPEDVREEDQSEGATGEVEVPADA</sequence>
<protein>
    <submittedName>
        <fullName evidence="17">Uncharacterized protein</fullName>
    </submittedName>
</protein>
<dbReference type="STRING" id="765440.A0A0C3CKS3"/>
<feature type="region of interest" description="Disordered" evidence="12">
    <location>
        <begin position="886"/>
        <end position="926"/>
    </location>
</feature>
<feature type="region of interest" description="Disordered" evidence="12">
    <location>
        <begin position="1040"/>
        <end position="1075"/>
    </location>
</feature>
<dbReference type="InterPro" id="IPR019542">
    <property type="entry name" value="Enhancer_polycomb-like_N"/>
</dbReference>
<dbReference type="Gene3D" id="2.30.30.140">
    <property type="match status" value="1"/>
</dbReference>
<dbReference type="InterPro" id="IPR050701">
    <property type="entry name" value="Histone_Mod_Regulator"/>
</dbReference>
<evidence type="ECO:0000256" key="2">
    <source>
        <dbReference type="ARBA" id="ARBA00022553"/>
    </source>
</evidence>
<feature type="compositionally biased region" description="Low complexity" evidence="12">
    <location>
        <begin position="886"/>
        <end position="902"/>
    </location>
</feature>
<dbReference type="Pfam" id="PF00439">
    <property type="entry name" value="Bromodomain"/>
    <property type="match status" value="1"/>
</dbReference>
<dbReference type="InterPro" id="IPR018359">
    <property type="entry name" value="Bromodomain_CS"/>
</dbReference>
<keyword evidence="18" id="KW-1185">Reference proteome</keyword>
<dbReference type="InterPro" id="IPR013083">
    <property type="entry name" value="Znf_RING/FYVE/PHD"/>
</dbReference>
<dbReference type="SMART" id="SM00249">
    <property type="entry name" value="PHD"/>
    <property type="match status" value="2"/>
</dbReference>
<dbReference type="FunFam" id="3.30.40.10:FF:000007">
    <property type="entry name" value="Bromodomain containing 1, isoform CRA_b"/>
    <property type="match status" value="1"/>
</dbReference>
<dbReference type="FunFam" id="3.30.40.10:FF:000008">
    <property type="entry name" value="Bromodomain containing 1, isoform CRA_a"/>
    <property type="match status" value="1"/>
</dbReference>
<keyword evidence="2" id="KW-0597">Phosphoprotein</keyword>
<dbReference type="InParanoid" id="A0A0C3CKS3"/>
<feature type="compositionally biased region" description="Basic and acidic residues" evidence="12">
    <location>
        <begin position="714"/>
        <end position="724"/>
    </location>
</feature>
<dbReference type="Gene3D" id="3.30.40.10">
    <property type="entry name" value="Zinc/RING finger domain, C3HC4 (zinc finger)"/>
    <property type="match status" value="2"/>
</dbReference>
<evidence type="ECO:0000256" key="9">
    <source>
        <dbReference type="ARBA" id="ARBA00023242"/>
    </source>
</evidence>
<dbReference type="EMBL" id="KN832973">
    <property type="protein sequence ID" value="KIM90277.1"/>
    <property type="molecule type" value="Genomic_DNA"/>
</dbReference>
<dbReference type="HOGENOM" id="CLU_003589_0_0_1"/>
<keyword evidence="5 11" id="KW-0863">Zinc-finger</keyword>
<evidence type="ECO:0000256" key="11">
    <source>
        <dbReference type="PROSITE-ProRule" id="PRU00146"/>
    </source>
</evidence>
<dbReference type="PROSITE" id="PS51805">
    <property type="entry name" value="EPHD"/>
    <property type="match status" value="1"/>
</dbReference>
<dbReference type="AlphaFoldDB" id="A0A0C3CKS3"/>
<dbReference type="GO" id="GO:0006357">
    <property type="term" value="P:regulation of transcription by RNA polymerase II"/>
    <property type="evidence" value="ECO:0007669"/>
    <property type="project" value="TreeGrafter"/>
</dbReference>
<keyword evidence="6" id="KW-0862">Zinc</keyword>
<keyword evidence="3" id="KW-0479">Metal-binding</keyword>
<dbReference type="GO" id="GO:0008270">
    <property type="term" value="F:zinc ion binding"/>
    <property type="evidence" value="ECO:0007669"/>
    <property type="project" value="UniProtKB-KW"/>
</dbReference>
<dbReference type="Proteomes" id="UP000054166">
    <property type="component" value="Unassembled WGS sequence"/>
</dbReference>
<evidence type="ECO:0000313" key="17">
    <source>
        <dbReference type="EMBL" id="KIM90277.1"/>
    </source>
</evidence>
<dbReference type="PROSITE" id="PS50016">
    <property type="entry name" value="ZF_PHD_2"/>
    <property type="match status" value="1"/>
</dbReference>
<dbReference type="InterPro" id="IPR001487">
    <property type="entry name" value="Bromodomain"/>
</dbReference>
<dbReference type="PROSITE" id="PS50812">
    <property type="entry name" value="PWWP"/>
    <property type="match status" value="1"/>
</dbReference>
<dbReference type="PANTHER" id="PTHR13793">
    <property type="entry name" value="PHD FINGER PROTEINS"/>
    <property type="match status" value="1"/>
</dbReference>
<keyword evidence="7" id="KW-0007">Acetylation</keyword>
<evidence type="ECO:0000256" key="5">
    <source>
        <dbReference type="ARBA" id="ARBA00022771"/>
    </source>
</evidence>
<dbReference type="InterPro" id="IPR011011">
    <property type="entry name" value="Znf_FYVE_PHD"/>
</dbReference>
<dbReference type="Pfam" id="PF00855">
    <property type="entry name" value="PWWP"/>
    <property type="match status" value="1"/>
</dbReference>
<reference evidence="18" key="2">
    <citation type="submission" date="2015-01" db="EMBL/GenBank/DDBJ databases">
        <title>Evolutionary Origins and Diversification of the Mycorrhizal Mutualists.</title>
        <authorList>
            <consortium name="DOE Joint Genome Institute"/>
            <consortium name="Mycorrhizal Genomics Consortium"/>
            <person name="Kohler A."/>
            <person name="Kuo A."/>
            <person name="Nagy L.G."/>
            <person name="Floudas D."/>
            <person name="Copeland A."/>
            <person name="Barry K.W."/>
            <person name="Cichocki N."/>
            <person name="Veneault-Fourrey C."/>
            <person name="LaButti K."/>
            <person name="Lindquist E.A."/>
            <person name="Lipzen A."/>
            <person name="Lundell T."/>
            <person name="Morin E."/>
            <person name="Murat C."/>
            <person name="Riley R."/>
            <person name="Ohm R."/>
            <person name="Sun H."/>
            <person name="Tunlid A."/>
            <person name="Henrissat B."/>
            <person name="Grigoriev I.V."/>
            <person name="Hibbett D.S."/>
            <person name="Martin F."/>
        </authorList>
    </citation>
    <scope>NUCLEOTIDE SEQUENCE [LARGE SCALE GENOMIC DNA]</scope>
    <source>
        <strain evidence="18">F 1598</strain>
    </source>
</reference>
<evidence type="ECO:0000256" key="1">
    <source>
        <dbReference type="ARBA" id="ARBA00004123"/>
    </source>
</evidence>
<dbReference type="SUPFAM" id="SSF57903">
    <property type="entry name" value="FYVE/PHD zinc finger"/>
    <property type="match status" value="1"/>
</dbReference>
<feature type="region of interest" description="Disordered" evidence="12">
    <location>
        <begin position="767"/>
        <end position="841"/>
    </location>
</feature>
<proteinExistence type="predicted"/>
<feature type="region of interest" description="Disordered" evidence="12">
    <location>
        <begin position="680"/>
        <end position="742"/>
    </location>
</feature>
<dbReference type="OrthoDB" id="20839at2759"/>
<evidence type="ECO:0000256" key="7">
    <source>
        <dbReference type="ARBA" id="ARBA00022990"/>
    </source>
</evidence>
<evidence type="ECO:0000256" key="12">
    <source>
        <dbReference type="SAM" id="MobiDB-lite"/>
    </source>
</evidence>
<organism evidence="17 18">
    <name type="scientific">Piloderma croceum (strain F 1598)</name>
    <dbReference type="NCBI Taxonomy" id="765440"/>
    <lineage>
        <taxon>Eukaryota</taxon>
        <taxon>Fungi</taxon>
        <taxon>Dikarya</taxon>
        <taxon>Basidiomycota</taxon>
        <taxon>Agaricomycotina</taxon>
        <taxon>Agaricomycetes</taxon>
        <taxon>Agaricomycetidae</taxon>
        <taxon>Atheliales</taxon>
        <taxon>Atheliaceae</taxon>
        <taxon>Piloderma</taxon>
    </lineage>
</organism>
<dbReference type="InterPro" id="IPR019786">
    <property type="entry name" value="Zinc_finger_PHD-type_CS"/>
</dbReference>
<dbReference type="SUPFAM" id="SSF47370">
    <property type="entry name" value="Bromodomain"/>
    <property type="match status" value="1"/>
</dbReference>
<dbReference type="PROSITE" id="PS50014">
    <property type="entry name" value="BROMODOMAIN_2"/>
    <property type="match status" value="1"/>
</dbReference>
<feature type="domain" description="Bromo" evidence="13">
    <location>
        <begin position="470"/>
        <end position="540"/>
    </location>
</feature>
<dbReference type="InterPro" id="IPR034732">
    <property type="entry name" value="EPHD"/>
</dbReference>
<feature type="domain" description="PWWP" evidence="15">
    <location>
        <begin position="945"/>
        <end position="1008"/>
    </location>
</feature>
<feature type="compositionally biased region" description="Pro residues" evidence="12">
    <location>
        <begin position="634"/>
        <end position="647"/>
    </location>
</feature>
<feature type="domain" description="PHD-type" evidence="16">
    <location>
        <begin position="185"/>
        <end position="299"/>
    </location>
</feature>
<dbReference type="PROSITE" id="PS00633">
    <property type="entry name" value="BROMODOMAIN_1"/>
    <property type="match status" value="1"/>
</dbReference>
<dbReference type="SUPFAM" id="SSF63748">
    <property type="entry name" value="Tudor/PWWP/MBT"/>
    <property type="match status" value="1"/>
</dbReference>
<evidence type="ECO:0000259" key="14">
    <source>
        <dbReference type="PROSITE" id="PS50016"/>
    </source>
</evidence>
<dbReference type="Pfam" id="PF13832">
    <property type="entry name" value="zf-HC5HC2H_2"/>
    <property type="match status" value="1"/>
</dbReference>
<evidence type="ECO:0000256" key="3">
    <source>
        <dbReference type="ARBA" id="ARBA00022723"/>
    </source>
</evidence>
<dbReference type="InterPro" id="IPR000313">
    <property type="entry name" value="PWWP_dom"/>
</dbReference>
<dbReference type="Gene3D" id="1.20.920.10">
    <property type="entry name" value="Bromodomain-like"/>
    <property type="match status" value="1"/>
</dbReference>
<dbReference type="GO" id="GO:0005634">
    <property type="term" value="C:nucleus"/>
    <property type="evidence" value="ECO:0007669"/>
    <property type="project" value="UniProtKB-SubCell"/>
</dbReference>
<feature type="domain" description="PHD-type" evidence="14">
    <location>
        <begin position="131"/>
        <end position="181"/>
    </location>
</feature>
<name>A0A0C3CKS3_PILCF</name>
<accession>A0A0C3CKS3</accession>
<evidence type="ECO:0000313" key="18">
    <source>
        <dbReference type="Proteomes" id="UP000054166"/>
    </source>
</evidence>
<dbReference type="PRINTS" id="PR00503">
    <property type="entry name" value="BROMODOMAIN"/>
</dbReference>
<dbReference type="CDD" id="cd04369">
    <property type="entry name" value="Bromodomain"/>
    <property type="match status" value="1"/>
</dbReference>
<keyword evidence="8 10" id="KW-0103">Bromodomain</keyword>
<evidence type="ECO:0000259" key="13">
    <source>
        <dbReference type="PROSITE" id="PS50014"/>
    </source>
</evidence>
<keyword evidence="9" id="KW-0539">Nucleus</keyword>
<dbReference type="SMART" id="SM00297">
    <property type="entry name" value="BROMO"/>
    <property type="match status" value="1"/>
</dbReference>
<dbReference type="PROSITE" id="PS01359">
    <property type="entry name" value="ZF_PHD_1"/>
    <property type="match status" value="1"/>
</dbReference>
<feature type="region of interest" description="Disordered" evidence="12">
    <location>
        <begin position="631"/>
        <end position="663"/>
    </location>
</feature>
<reference evidence="17 18" key="1">
    <citation type="submission" date="2014-04" db="EMBL/GenBank/DDBJ databases">
        <authorList>
            <consortium name="DOE Joint Genome Institute"/>
            <person name="Kuo A."/>
            <person name="Tarkka M."/>
            <person name="Buscot F."/>
            <person name="Kohler A."/>
            <person name="Nagy L.G."/>
            <person name="Floudas D."/>
            <person name="Copeland A."/>
            <person name="Barry K.W."/>
            <person name="Cichocki N."/>
            <person name="Veneault-Fourrey C."/>
            <person name="LaButti K."/>
            <person name="Lindquist E.A."/>
            <person name="Lipzen A."/>
            <person name="Lundell T."/>
            <person name="Morin E."/>
            <person name="Murat C."/>
            <person name="Sun H."/>
            <person name="Tunlid A."/>
            <person name="Henrissat B."/>
            <person name="Grigoriev I.V."/>
            <person name="Hibbett D.S."/>
            <person name="Martin F."/>
            <person name="Nordberg H.P."/>
            <person name="Cantor M.N."/>
            <person name="Hua S.X."/>
        </authorList>
    </citation>
    <scope>NUCLEOTIDE SEQUENCE [LARGE SCALE GENOMIC DNA]</scope>
    <source>
        <strain evidence="17 18">F 1598</strain>
    </source>
</reference>
<feature type="compositionally biased region" description="Basic and acidic residues" evidence="12">
    <location>
        <begin position="650"/>
        <end position="663"/>
    </location>
</feature>
<feature type="compositionally biased region" description="Acidic residues" evidence="12">
    <location>
        <begin position="1049"/>
        <end position="1062"/>
    </location>
</feature>
<dbReference type="InterPro" id="IPR036427">
    <property type="entry name" value="Bromodomain-like_sf"/>
</dbReference>
<dbReference type="PANTHER" id="PTHR13793:SF107">
    <property type="entry name" value="BROMODOMAIN-CONTAINING PROTEIN HOMOLOG"/>
    <property type="match status" value="1"/>
</dbReference>
<dbReference type="Pfam" id="PF13831">
    <property type="entry name" value="PHD_2"/>
    <property type="match status" value="1"/>
</dbReference>
<dbReference type="InterPro" id="IPR001965">
    <property type="entry name" value="Znf_PHD"/>
</dbReference>
<evidence type="ECO:0000256" key="4">
    <source>
        <dbReference type="ARBA" id="ARBA00022737"/>
    </source>
</evidence>
<dbReference type="Pfam" id="PF10513">
    <property type="entry name" value="EPL1"/>
    <property type="match status" value="1"/>
</dbReference>
<evidence type="ECO:0000256" key="6">
    <source>
        <dbReference type="ARBA" id="ARBA00022833"/>
    </source>
</evidence>
<dbReference type="GO" id="GO:0006325">
    <property type="term" value="P:chromatin organization"/>
    <property type="evidence" value="ECO:0007669"/>
    <property type="project" value="UniProtKB-ARBA"/>
</dbReference>
<dbReference type="CDD" id="cd15492">
    <property type="entry name" value="PHD_BRPF_JADE_like"/>
    <property type="match status" value="1"/>
</dbReference>
<gene>
    <name evidence="17" type="ORF">PILCRDRAFT_812006</name>
</gene>
<keyword evidence="4" id="KW-0677">Repeat</keyword>
<evidence type="ECO:0000259" key="16">
    <source>
        <dbReference type="PROSITE" id="PS51805"/>
    </source>
</evidence>
<evidence type="ECO:0000259" key="15">
    <source>
        <dbReference type="PROSITE" id="PS50812"/>
    </source>
</evidence>
<feature type="compositionally biased region" description="Polar residues" evidence="12">
    <location>
        <begin position="817"/>
        <end position="832"/>
    </location>
</feature>